<dbReference type="GO" id="GO:0016874">
    <property type="term" value="F:ligase activity"/>
    <property type="evidence" value="ECO:0007669"/>
    <property type="project" value="UniProtKB-KW"/>
</dbReference>
<evidence type="ECO:0000256" key="3">
    <source>
        <dbReference type="ARBA" id="ARBA00022832"/>
    </source>
</evidence>
<dbReference type="Pfam" id="PF00501">
    <property type="entry name" value="AMP-binding"/>
    <property type="match status" value="1"/>
</dbReference>
<accession>A0A852YSQ6</accession>
<gene>
    <name evidence="7" type="ORF">FHR84_001576</name>
</gene>
<dbReference type="PANTHER" id="PTHR22754:SF32">
    <property type="entry name" value="DISCO-INTERACTING PROTEIN 2"/>
    <property type="match status" value="1"/>
</dbReference>
<dbReference type="GO" id="GO:0006633">
    <property type="term" value="P:fatty acid biosynthetic process"/>
    <property type="evidence" value="ECO:0007669"/>
    <property type="project" value="TreeGrafter"/>
</dbReference>
<dbReference type="GO" id="GO:0070566">
    <property type="term" value="F:adenylyltransferase activity"/>
    <property type="evidence" value="ECO:0007669"/>
    <property type="project" value="TreeGrafter"/>
</dbReference>
<dbReference type="InterPro" id="IPR042099">
    <property type="entry name" value="ANL_N_sf"/>
</dbReference>
<dbReference type="FunFam" id="3.40.50.12780:FF:000013">
    <property type="entry name" value="Long-chain-fatty-acid--AMP ligase FadD32"/>
    <property type="match status" value="1"/>
</dbReference>
<evidence type="ECO:0000256" key="2">
    <source>
        <dbReference type="ARBA" id="ARBA00022598"/>
    </source>
</evidence>
<dbReference type="AlphaFoldDB" id="A0A852YSQ6"/>
<dbReference type="InterPro" id="IPR000873">
    <property type="entry name" value="AMP-dep_synth/lig_dom"/>
</dbReference>
<dbReference type="Gene3D" id="3.40.50.12780">
    <property type="entry name" value="N-terminal domain of ligase-like"/>
    <property type="match status" value="1"/>
</dbReference>
<feature type="domain" description="AMP-binding enzyme C-terminal" evidence="6">
    <location>
        <begin position="469"/>
        <end position="581"/>
    </location>
</feature>
<comment type="similarity">
    <text evidence="1">Belongs to the ATP-dependent AMP-binding enzyme family.</text>
</comment>
<dbReference type="InterPro" id="IPR040097">
    <property type="entry name" value="FAAL/FAAC"/>
</dbReference>
<feature type="domain" description="AMP-dependent synthetase/ligase" evidence="5">
    <location>
        <begin position="23"/>
        <end position="421"/>
    </location>
</feature>
<evidence type="ECO:0000256" key="4">
    <source>
        <dbReference type="ARBA" id="ARBA00023098"/>
    </source>
</evidence>
<dbReference type="Pfam" id="PF23024">
    <property type="entry name" value="AMP-dom_DIP2-like"/>
    <property type="match status" value="1"/>
</dbReference>
<dbReference type="InterPro" id="IPR025110">
    <property type="entry name" value="AMP-bd_C"/>
</dbReference>
<name>A0A852YSQ6_9ACTN</name>
<evidence type="ECO:0000259" key="5">
    <source>
        <dbReference type="Pfam" id="PF00501"/>
    </source>
</evidence>
<organism evidence="7 8">
    <name type="scientific">Actinopolyspora biskrensis</name>
    <dbReference type="NCBI Taxonomy" id="1470178"/>
    <lineage>
        <taxon>Bacteria</taxon>
        <taxon>Bacillati</taxon>
        <taxon>Actinomycetota</taxon>
        <taxon>Actinomycetes</taxon>
        <taxon>Actinopolysporales</taxon>
        <taxon>Actinopolysporaceae</taxon>
        <taxon>Actinopolyspora</taxon>
    </lineage>
</organism>
<proteinExistence type="inferred from homology"/>
<keyword evidence="2 7" id="KW-0436">Ligase</keyword>
<protein>
    <submittedName>
        <fullName evidence="7">Acyl-CoA synthetase (AMP-forming)/AMP-acid ligase II</fullName>
    </submittedName>
</protein>
<evidence type="ECO:0000313" key="8">
    <source>
        <dbReference type="Proteomes" id="UP000548304"/>
    </source>
</evidence>
<keyword evidence="3" id="KW-0276">Fatty acid metabolism</keyword>
<dbReference type="PANTHER" id="PTHR22754">
    <property type="entry name" value="DISCO-INTERACTING PROTEIN 2 DIP2 -RELATED"/>
    <property type="match status" value="1"/>
</dbReference>
<dbReference type="GO" id="GO:0005886">
    <property type="term" value="C:plasma membrane"/>
    <property type="evidence" value="ECO:0007669"/>
    <property type="project" value="TreeGrafter"/>
</dbReference>
<dbReference type="RefSeq" id="WP_179534749.1">
    <property type="nucleotide sequence ID" value="NZ_JACBYW010000002.1"/>
</dbReference>
<evidence type="ECO:0000313" key="7">
    <source>
        <dbReference type="EMBL" id="NYH78254.1"/>
    </source>
</evidence>
<keyword evidence="8" id="KW-1185">Reference proteome</keyword>
<dbReference type="CDD" id="cd05931">
    <property type="entry name" value="FAAL"/>
    <property type="match status" value="1"/>
</dbReference>
<dbReference type="EMBL" id="JACBYW010000002">
    <property type="protein sequence ID" value="NYH78254.1"/>
    <property type="molecule type" value="Genomic_DNA"/>
</dbReference>
<evidence type="ECO:0000259" key="6">
    <source>
        <dbReference type="Pfam" id="PF23024"/>
    </source>
</evidence>
<sequence>MESTTAEFPSRRDEVVLTDYLVRFARERGDSTAVTFVDYAVSKDGLVQSTTMRELHRRVCAVAAWLGRRFDRGERVVITAPQSTEYVIGFLGAIHAGLIAVPLFSPDAAGSGRLDGVLDDCAPSCALTVKADFDRVREVLRERGGRGPGECVAVDTISDALAEEYERPSVGDEDVAYLQYTSGSTRTPAGVEITHANVIANAEQALEAYVGGDPRTSTVSWLPLFHDMGLVLSVAAPLVGGISTVLMDPAAFLRQPGRWLRQLSVSSPAVTAAPNFAFDYCAARVTDREKAWLRLDRVVSVINGSEPVRPATIERFNEAFSSCGLPPESHRSSFGLAEATVFVSVSPAGNAPRAVRFDRAALGANRARPAERGVEAGELVSCGRPLGQRVAIVDPDAHRPLEEGAVGEIWVRGPNIGRGYWGRSREESASVFDARLAEPGELPERGWLRTGDLGVFHEGELYVTGRIKDLIVLDGRNHYPQDVEETVEGLERLRKHHTAAFAVTVEDVERLVVVAEYARSLPREQRDPVETAAAVRGAIVAAHGVSAYEVLLVEPDTIPRTSSGKVARRPCRQRYLDNELVPEDAHD</sequence>
<keyword evidence="4" id="KW-0443">Lipid metabolism</keyword>
<dbReference type="Gene3D" id="3.30.300.30">
    <property type="match status" value="1"/>
</dbReference>
<comment type="caution">
    <text evidence="7">The sequence shown here is derived from an EMBL/GenBank/DDBJ whole genome shotgun (WGS) entry which is preliminary data.</text>
</comment>
<dbReference type="GO" id="GO:0071766">
    <property type="term" value="P:Actinobacterium-type cell wall biogenesis"/>
    <property type="evidence" value="ECO:0007669"/>
    <property type="project" value="UniProtKB-ARBA"/>
</dbReference>
<evidence type="ECO:0000256" key="1">
    <source>
        <dbReference type="ARBA" id="ARBA00006432"/>
    </source>
</evidence>
<reference evidence="7 8" key="1">
    <citation type="submission" date="2020-07" db="EMBL/GenBank/DDBJ databases">
        <title>Genomic Encyclopedia of Type Strains, Phase III (KMG-III): the genomes of soil and plant-associated and newly described type strains.</title>
        <authorList>
            <person name="Whitman W."/>
        </authorList>
    </citation>
    <scope>NUCLEOTIDE SEQUENCE [LARGE SCALE GENOMIC DNA]</scope>
    <source>
        <strain evidence="7 8">CECT 8576</strain>
    </source>
</reference>
<dbReference type="InterPro" id="IPR045851">
    <property type="entry name" value="AMP-bd_C_sf"/>
</dbReference>
<dbReference type="Proteomes" id="UP000548304">
    <property type="component" value="Unassembled WGS sequence"/>
</dbReference>
<dbReference type="SUPFAM" id="SSF56801">
    <property type="entry name" value="Acetyl-CoA synthetase-like"/>
    <property type="match status" value="1"/>
</dbReference>